<name>A0A382K735_9ZZZZ</name>
<reference evidence="1" key="1">
    <citation type="submission" date="2018-05" db="EMBL/GenBank/DDBJ databases">
        <authorList>
            <person name="Lanie J.A."/>
            <person name="Ng W.-L."/>
            <person name="Kazmierczak K.M."/>
            <person name="Andrzejewski T.M."/>
            <person name="Davidsen T.M."/>
            <person name="Wayne K.J."/>
            <person name="Tettelin H."/>
            <person name="Glass J.I."/>
            <person name="Rusch D."/>
            <person name="Podicherti R."/>
            <person name="Tsui H.-C.T."/>
            <person name="Winkler M.E."/>
        </authorList>
    </citation>
    <scope>NUCLEOTIDE SEQUENCE</scope>
</reference>
<organism evidence="1">
    <name type="scientific">marine metagenome</name>
    <dbReference type="NCBI Taxonomy" id="408172"/>
    <lineage>
        <taxon>unclassified sequences</taxon>
        <taxon>metagenomes</taxon>
        <taxon>ecological metagenomes</taxon>
    </lineage>
</organism>
<dbReference type="AlphaFoldDB" id="A0A382K735"/>
<evidence type="ECO:0000313" key="1">
    <source>
        <dbReference type="EMBL" id="SVC19999.1"/>
    </source>
</evidence>
<sequence>MSSIPAYNICQNTRNLIITEKLVTDLEAIRDSIAEGKYKTGTWQQMLTDLIAQDRATRRALKSVIPNVSDALHRRHR</sequence>
<dbReference type="EMBL" id="UINC01078684">
    <property type="protein sequence ID" value="SVC19999.1"/>
    <property type="molecule type" value="Genomic_DNA"/>
</dbReference>
<protein>
    <submittedName>
        <fullName evidence="1">Uncharacterized protein</fullName>
    </submittedName>
</protein>
<accession>A0A382K735</accession>
<proteinExistence type="predicted"/>
<gene>
    <name evidence="1" type="ORF">METZ01_LOCUS272853</name>
</gene>